<proteinExistence type="inferred from homology"/>
<gene>
    <name evidence="3" type="ORF">F2Y35_08310</name>
</gene>
<dbReference type="Gene3D" id="2.20.200.10">
    <property type="entry name" value="Outer membrane efflux proteins (OEP)"/>
    <property type="match status" value="1"/>
</dbReference>
<keyword evidence="2" id="KW-0812">Transmembrane</keyword>
<organism evidence="3 4">
    <name type="scientific">Bacteroides caccae</name>
    <dbReference type="NCBI Taxonomy" id="47678"/>
    <lineage>
        <taxon>Bacteria</taxon>
        <taxon>Pseudomonadati</taxon>
        <taxon>Bacteroidota</taxon>
        <taxon>Bacteroidia</taxon>
        <taxon>Bacteroidales</taxon>
        <taxon>Bacteroidaceae</taxon>
        <taxon>Bacteroides</taxon>
    </lineage>
</organism>
<keyword evidence="2" id="KW-0564">Palmitate</keyword>
<comment type="similarity">
    <text evidence="1 2">Belongs to the outer membrane factor (OMF) (TC 1.B.17) family.</text>
</comment>
<keyword evidence="2" id="KW-0472">Membrane</keyword>
<evidence type="ECO:0000256" key="1">
    <source>
        <dbReference type="ARBA" id="ARBA00007613"/>
    </source>
</evidence>
<dbReference type="SUPFAM" id="SSF56954">
    <property type="entry name" value="Outer membrane efflux proteins (OEP)"/>
    <property type="match status" value="1"/>
</dbReference>
<accession>A0A6A1JZF5</accession>
<dbReference type="PROSITE" id="PS51257">
    <property type="entry name" value="PROKAR_LIPOPROTEIN"/>
    <property type="match status" value="1"/>
</dbReference>
<dbReference type="GO" id="GO:0015562">
    <property type="term" value="F:efflux transmembrane transporter activity"/>
    <property type="evidence" value="ECO:0007669"/>
    <property type="project" value="InterPro"/>
</dbReference>
<dbReference type="GO" id="GO:0005886">
    <property type="term" value="C:plasma membrane"/>
    <property type="evidence" value="ECO:0007669"/>
    <property type="project" value="UniProtKB-SubCell"/>
</dbReference>
<dbReference type="AlphaFoldDB" id="A0A6A1JZF5"/>
<dbReference type="InterPro" id="IPR010131">
    <property type="entry name" value="MdtP/NodT-like"/>
</dbReference>
<dbReference type="RefSeq" id="WP_149923539.1">
    <property type="nucleotide sequence ID" value="NZ_CAXSSI010000001.1"/>
</dbReference>
<evidence type="ECO:0000313" key="4">
    <source>
        <dbReference type="Proteomes" id="UP000491168"/>
    </source>
</evidence>
<sequence>MDYKRIIIFLPALLLFSGCGIYTNYHRPESLPVDSLYRDVPEAMQDTSSLADLSWRELFTDSLLVKWIEVGLEKNSDIQTARLLTEEAQASLQASRLAFLPSVSLTPQGSLGSFGGAKPSKTYSLGGTAEWEIDAFGGLRNAKKGSRAALEASRAYEQAVQTQLVATIAETYYSLLALDRKLAITRETARKWGENVRAMKALKRAGERDDAAVAQAEASRLEAESSVLSLERQLHELENSFSTLLGIVPTEIERGRLLELSFPEELSVGVPVQLLGRRPDVRQAEWQLAEAFYATNKARSSFYPQITLSGSAGWTNSSGTGIVNPGDWLLNAVGSLVQPLFNRGRNVANLKIAKAQQQEALVAFRQKLLDAGAEVNNALTQWQTARKSLELDSRKVETLETAVRSTQLLMEHGNTNYLEVLTAQQTLLQAQLTEVSDKYEEIQGVISLYHALGGGIK</sequence>
<evidence type="ECO:0000313" key="3">
    <source>
        <dbReference type="EMBL" id="KAA5492877.1"/>
    </source>
</evidence>
<evidence type="ECO:0000256" key="2">
    <source>
        <dbReference type="RuleBase" id="RU362097"/>
    </source>
</evidence>
<keyword evidence="2" id="KW-1134">Transmembrane beta strand</keyword>
<name>A0A6A1JZF5_9BACE</name>
<dbReference type="Pfam" id="PF02321">
    <property type="entry name" value="OEP"/>
    <property type="match status" value="2"/>
</dbReference>
<dbReference type="EMBL" id="VVYF01000007">
    <property type="protein sequence ID" value="KAA5492877.1"/>
    <property type="molecule type" value="Genomic_DNA"/>
</dbReference>
<dbReference type="Gene3D" id="1.20.1600.10">
    <property type="entry name" value="Outer membrane efflux proteins (OEP)"/>
    <property type="match status" value="1"/>
</dbReference>
<dbReference type="InterPro" id="IPR003423">
    <property type="entry name" value="OMP_efflux"/>
</dbReference>
<comment type="subcellular location">
    <subcellularLocation>
        <location evidence="2">Cell membrane</location>
        <topology evidence="2">Lipid-anchor</topology>
    </subcellularLocation>
</comment>
<dbReference type="PANTHER" id="PTHR30203">
    <property type="entry name" value="OUTER MEMBRANE CATION EFFLUX PROTEIN"/>
    <property type="match status" value="1"/>
</dbReference>
<comment type="caution">
    <text evidence="3">The sequence shown here is derived from an EMBL/GenBank/DDBJ whole genome shotgun (WGS) entry which is preliminary data.</text>
</comment>
<dbReference type="Proteomes" id="UP000491168">
    <property type="component" value="Unassembled WGS sequence"/>
</dbReference>
<keyword evidence="2" id="KW-0449">Lipoprotein</keyword>
<protein>
    <submittedName>
        <fullName evidence="3">TolC family protein</fullName>
    </submittedName>
</protein>
<dbReference type="NCBIfam" id="TIGR01845">
    <property type="entry name" value="outer_NodT"/>
    <property type="match status" value="1"/>
</dbReference>
<dbReference type="PANTHER" id="PTHR30203:SF33">
    <property type="entry name" value="BLR4455 PROTEIN"/>
    <property type="match status" value="1"/>
</dbReference>
<reference evidence="3 4" key="1">
    <citation type="journal article" date="2019" name="Nat. Med.">
        <title>A library of human gut bacterial isolates paired with longitudinal multiomics data enables mechanistic microbiome research.</title>
        <authorList>
            <person name="Poyet M."/>
            <person name="Groussin M."/>
            <person name="Gibbons S.M."/>
            <person name="Avila-Pacheco J."/>
            <person name="Jiang X."/>
            <person name="Kearney S.M."/>
            <person name="Perrotta A.R."/>
            <person name="Berdy B."/>
            <person name="Zhao S."/>
            <person name="Lieberman T.D."/>
            <person name="Swanson P.K."/>
            <person name="Smith M."/>
            <person name="Roesemann S."/>
            <person name="Alexander J.E."/>
            <person name="Rich S.A."/>
            <person name="Livny J."/>
            <person name="Vlamakis H."/>
            <person name="Clish C."/>
            <person name="Bullock K."/>
            <person name="Deik A."/>
            <person name="Scott J."/>
            <person name="Pierce K.A."/>
            <person name="Xavier R.J."/>
            <person name="Alm E.J."/>
        </authorList>
    </citation>
    <scope>NUCLEOTIDE SEQUENCE [LARGE SCALE GENOMIC DNA]</scope>
    <source>
        <strain evidence="3 4">BIOML-A21</strain>
    </source>
</reference>